<accession>A0A2J8HYR6</accession>
<evidence type="ECO:0000313" key="3">
    <source>
        <dbReference type="EMBL" id="PNI03417.1"/>
    </source>
</evidence>
<dbReference type="CDD" id="cd04301">
    <property type="entry name" value="NAT_SF"/>
    <property type="match status" value="1"/>
</dbReference>
<dbReference type="InterPro" id="IPR016181">
    <property type="entry name" value="Acyl_CoA_acyltransferase"/>
</dbReference>
<dbReference type="SUPFAM" id="SSF55729">
    <property type="entry name" value="Acyl-CoA N-acyltransferases (Nat)"/>
    <property type="match status" value="1"/>
</dbReference>
<dbReference type="PANTHER" id="PTHR13947">
    <property type="entry name" value="GNAT FAMILY N-ACETYLTRANSFERASE"/>
    <property type="match status" value="1"/>
</dbReference>
<proteinExistence type="predicted"/>
<dbReference type="EMBL" id="POSK01000011">
    <property type="protein sequence ID" value="PNI03417.1"/>
    <property type="molecule type" value="Genomic_DNA"/>
</dbReference>
<evidence type="ECO:0000259" key="2">
    <source>
        <dbReference type="PROSITE" id="PS51186"/>
    </source>
</evidence>
<dbReference type="AlphaFoldDB" id="A0A2J8HYR6"/>
<dbReference type="PANTHER" id="PTHR13947:SF37">
    <property type="entry name" value="LD18367P"/>
    <property type="match status" value="1"/>
</dbReference>
<comment type="caution">
    <text evidence="3">The sequence shown here is derived from an EMBL/GenBank/DDBJ whole genome shotgun (WGS) entry which is preliminary data.</text>
</comment>
<dbReference type="Gene3D" id="3.40.630.30">
    <property type="match status" value="1"/>
</dbReference>
<feature type="domain" description="N-acetyltransferase" evidence="2">
    <location>
        <begin position="3"/>
        <end position="147"/>
    </location>
</feature>
<evidence type="ECO:0000313" key="4">
    <source>
        <dbReference type="Proteomes" id="UP000236449"/>
    </source>
</evidence>
<keyword evidence="1 3" id="KW-0808">Transferase</keyword>
<reference evidence="3 4" key="1">
    <citation type="submission" date="2018-01" db="EMBL/GenBank/DDBJ databases">
        <title>Draft genome sequences of six Vibrio diazotrophicus strains isolated from deep-sea sediments of the Baltic Sea.</title>
        <authorList>
            <person name="Castillo D."/>
            <person name="Vandieken V."/>
            <person name="Chiang O."/>
            <person name="Middelboe M."/>
        </authorList>
    </citation>
    <scope>NUCLEOTIDE SEQUENCE [LARGE SCALE GENOMIC DNA]</scope>
    <source>
        <strain evidence="3 4">60.27F</strain>
    </source>
</reference>
<dbReference type="OrthoDB" id="6456007at2"/>
<dbReference type="InterPro" id="IPR000182">
    <property type="entry name" value="GNAT_dom"/>
</dbReference>
<evidence type="ECO:0000256" key="1">
    <source>
        <dbReference type="ARBA" id="ARBA00022679"/>
    </source>
</evidence>
<gene>
    <name evidence="3" type="ORF">C1N32_16290</name>
</gene>
<protein>
    <submittedName>
        <fullName evidence="3">N-acetyltransferase</fullName>
    </submittedName>
</protein>
<dbReference type="Proteomes" id="UP000236449">
    <property type="component" value="Unassembled WGS sequence"/>
</dbReference>
<dbReference type="PROSITE" id="PS51186">
    <property type="entry name" value="GNAT"/>
    <property type="match status" value="1"/>
</dbReference>
<dbReference type="RefSeq" id="WP_102966779.1">
    <property type="nucleotide sequence ID" value="NZ_POSK01000011.1"/>
</dbReference>
<sequence>MKFEITTARSEYANQIATLTQELGYTANTTDTETWLTQLSRSPLHCVYIAVVDNQVCGWLVVEKRMFLESRTKAEITGLVVGKQYRCFGIAQALVRAAQEWAIEQGLETMVVRSNIEREESHLFYPKVGFERSKTTHVYIKSLKDIE</sequence>
<dbReference type="InterPro" id="IPR050769">
    <property type="entry name" value="NAT_camello-type"/>
</dbReference>
<dbReference type="GO" id="GO:0008080">
    <property type="term" value="F:N-acetyltransferase activity"/>
    <property type="evidence" value="ECO:0007669"/>
    <property type="project" value="InterPro"/>
</dbReference>
<dbReference type="Pfam" id="PF00583">
    <property type="entry name" value="Acetyltransf_1"/>
    <property type="match status" value="1"/>
</dbReference>
<name>A0A2J8HYR6_VIBDI</name>
<organism evidence="3 4">
    <name type="scientific">Vibrio diazotrophicus</name>
    <dbReference type="NCBI Taxonomy" id="685"/>
    <lineage>
        <taxon>Bacteria</taxon>
        <taxon>Pseudomonadati</taxon>
        <taxon>Pseudomonadota</taxon>
        <taxon>Gammaproteobacteria</taxon>
        <taxon>Vibrionales</taxon>
        <taxon>Vibrionaceae</taxon>
        <taxon>Vibrio</taxon>
    </lineage>
</organism>